<evidence type="ECO:0000256" key="3">
    <source>
        <dbReference type="ARBA" id="ARBA00022723"/>
    </source>
</evidence>
<dbReference type="PANTHER" id="PTHR11733:SF222">
    <property type="entry name" value="IP12942P"/>
    <property type="match status" value="1"/>
</dbReference>
<dbReference type="PANTHER" id="PTHR11733">
    <property type="entry name" value="ZINC METALLOPROTEASE FAMILY M13 NEPRILYSIN-RELATED"/>
    <property type="match status" value="1"/>
</dbReference>
<keyword evidence="7" id="KW-0732">Signal</keyword>
<evidence type="ECO:0000313" key="11">
    <source>
        <dbReference type="Proteomes" id="UP000021369"/>
    </source>
</evidence>
<accession>A0A011UCT8</accession>
<dbReference type="Pfam" id="PF05649">
    <property type="entry name" value="Peptidase_M13_N"/>
    <property type="match status" value="1"/>
</dbReference>
<evidence type="ECO:0000256" key="7">
    <source>
        <dbReference type="SAM" id="SignalP"/>
    </source>
</evidence>
<feature type="chain" id="PRO_5038900952" evidence="7">
    <location>
        <begin position="21"/>
        <end position="643"/>
    </location>
</feature>
<dbReference type="AlphaFoldDB" id="A0A011UCT8"/>
<sequence length="643" mass="71768">MQKHISLFLSAVLLLTGCSAKIVQNEPKPADNTVYSRDSAGIRLEDDFYGYMNFDLLYGTDIPADMFEAGTLRMVQKNVDDVISVEIISIGKNDTPYPDGSDEKRIHDIYRQYLDTETREQVGLAPLEKALNAIENARTANDFVHACGMIYTEYGVPVLPAVGVKQDNYDNSKNMPYIGQMQLYYTADELQNGRDSAENLQQQMAEILRLLGHDKPDSLACDIVTMLLDIAEDTSDPSKMSVEDMYNIRKPDELDPLVKEYLASDGMGSGNICVLDIAQLEKIGTLLTDDNMEIWKSLAECMLVYAYKDVLPSSYSEAFEQVSFQTDEEKAVQIVKTLLVDEIGSIYAQKYGDEKTFAAVGDMTSDIISAYKKCIESSELLTENDRRECLAKIDNISVNIGCPDVNAHKDVQLSGNLLESVIHIKSGTVLEMLSSADKAPNADEWGMPAYAVNAYYDAQKNSITVPMGLFTAPIFDVKADYYTNLGGLGSIIAHEIGHAFDADGILYDEHGNYRPDRISPKRTELLSDEVSAYFGSMQIMDTFYIDGEHTQTENAADLGGMQVIVSMTDDKEELRRIFESYANLWATLSYDTNASEQIADDVHSPAEIRVNGVLSSVDKFYEVYDISDGDEMFVPYDKRVRVW</sequence>
<feature type="domain" description="Peptidase M13 C-terminal" evidence="8">
    <location>
        <begin position="453"/>
        <end position="639"/>
    </location>
</feature>
<dbReference type="GO" id="GO:0004222">
    <property type="term" value="F:metalloendopeptidase activity"/>
    <property type="evidence" value="ECO:0007669"/>
    <property type="project" value="InterPro"/>
</dbReference>
<keyword evidence="3" id="KW-0479">Metal-binding</keyword>
<feature type="signal peptide" evidence="7">
    <location>
        <begin position="1"/>
        <end position="20"/>
    </location>
</feature>
<dbReference type="PROSITE" id="PS51257">
    <property type="entry name" value="PROKAR_LIPOPROTEIN"/>
    <property type="match status" value="1"/>
</dbReference>
<evidence type="ECO:0000256" key="6">
    <source>
        <dbReference type="ARBA" id="ARBA00023049"/>
    </source>
</evidence>
<dbReference type="RefSeq" id="WP_037289016.1">
    <property type="nucleotide sequence ID" value="NZ_JEOB01000004.1"/>
</dbReference>
<dbReference type="GO" id="GO:0005886">
    <property type="term" value="C:plasma membrane"/>
    <property type="evidence" value="ECO:0007669"/>
    <property type="project" value="TreeGrafter"/>
</dbReference>
<dbReference type="EMBL" id="JEOB01000004">
    <property type="protein sequence ID" value="EXM38429.1"/>
    <property type="molecule type" value="Genomic_DNA"/>
</dbReference>
<dbReference type="PATRIC" id="fig|1341156.4.peg.3665"/>
<evidence type="ECO:0000256" key="4">
    <source>
        <dbReference type="ARBA" id="ARBA00022801"/>
    </source>
</evidence>
<evidence type="ECO:0000256" key="5">
    <source>
        <dbReference type="ARBA" id="ARBA00022833"/>
    </source>
</evidence>
<comment type="caution">
    <text evidence="10">The sequence shown here is derived from an EMBL/GenBank/DDBJ whole genome shotgun (WGS) entry which is preliminary data.</text>
</comment>
<keyword evidence="5" id="KW-0862">Zinc</keyword>
<comment type="cofactor">
    <cofactor evidence="1">
        <name>Zn(2+)</name>
        <dbReference type="ChEBI" id="CHEBI:29105"/>
    </cofactor>
</comment>
<evidence type="ECO:0000313" key="10">
    <source>
        <dbReference type="EMBL" id="EXM38429.1"/>
    </source>
</evidence>
<dbReference type="InterPro" id="IPR000718">
    <property type="entry name" value="Peptidase_M13"/>
</dbReference>
<gene>
    <name evidence="10" type="ORF">RASY3_13225</name>
</gene>
<dbReference type="CDD" id="cd08662">
    <property type="entry name" value="M13"/>
    <property type="match status" value="1"/>
</dbReference>
<dbReference type="InterPro" id="IPR024079">
    <property type="entry name" value="MetalloPept_cat_dom_sf"/>
</dbReference>
<dbReference type="SUPFAM" id="SSF55486">
    <property type="entry name" value="Metalloproteases ('zincins'), catalytic domain"/>
    <property type="match status" value="1"/>
</dbReference>
<dbReference type="InterPro" id="IPR008753">
    <property type="entry name" value="Peptidase_M13_N"/>
</dbReference>
<dbReference type="Gene3D" id="3.40.390.10">
    <property type="entry name" value="Collagenase (Catalytic Domain)"/>
    <property type="match status" value="1"/>
</dbReference>
<dbReference type="Gene3D" id="1.10.1380.10">
    <property type="entry name" value="Neutral endopeptidase , domain2"/>
    <property type="match status" value="1"/>
</dbReference>
<dbReference type="OrthoDB" id="9775677at2"/>
<evidence type="ECO:0000259" key="9">
    <source>
        <dbReference type="Pfam" id="PF05649"/>
    </source>
</evidence>
<keyword evidence="6" id="KW-0482">Metalloprotease</keyword>
<evidence type="ECO:0000256" key="2">
    <source>
        <dbReference type="ARBA" id="ARBA00022670"/>
    </source>
</evidence>
<dbReference type="GO" id="GO:0046872">
    <property type="term" value="F:metal ion binding"/>
    <property type="evidence" value="ECO:0007669"/>
    <property type="project" value="UniProtKB-KW"/>
</dbReference>
<feature type="domain" description="Peptidase M13 N-terminal" evidence="9">
    <location>
        <begin position="46"/>
        <end position="403"/>
    </location>
</feature>
<organism evidence="10 11">
    <name type="scientific">Ruminococcus albus SY3</name>
    <dbReference type="NCBI Taxonomy" id="1341156"/>
    <lineage>
        <taxon>Bacteria</taxon>
        <taxon>Bacillati</taxon>
        <taxon>Bacillota</taxon>
        <taxon>Clostridia</taxon>
        <taxon>Eubacteriales</taxon>
        <taxon>Oscillospiraceae</taxon>
        <taxon>Ruminococcus</taxon>
    </lineage>
</organism>
<dbReference type="InterPro" id="IPR018497">
    <property type="entry name" value="Peptidase_M13_C"/>
</dbReference>
<dbReference type="InterPro" id="IPR042089">
    <property type="entry name" value="Peptidase_M13_dom_2"/>
</dbReference>
<protein>
    <submittedName>
        <fullName evidence="10">Uncharacterized protein</fullName>
    </submittedName>
</protein>
<name>A0A011UCT8_RUMAL</name>
<dbReference type="Pfam" id="PF01431">
    <property type="entry name" value="Peptidase_M13"/>
    <property type="match status" value="1"/>
</dbReference>
<keyword evidence="11" id="KW-1185">Reference proteome</keyword>
<dbReference type="PRINTS" id="PR00786">
    <property type="entry name" value="NEPRILYSIN"/>
</dbReference>
<keyword evidence="4" id="KW-0378">Hydrolase</keyword>
<reference evidence="10 11" key="1">
    <citation type="submission" date="2013-06" db="EMBL/GenBank/DDBJ databases">
        <title>Rumen cellulosomics: divergent fiber-degrading strategies revealed by comparative genome-wide analysis of six Ruminococcal strains.</title>
        <authorList>
            <person name="Dassa B."/>
            <person name="Borovok I."/>
            <person name="Lamed R."/>
            <person name="Flint H."/>
            <person name="Yeoman C.J."/>
            <person name="White B."/>
            <person name="Bayer E.A."/>
        </authorList>
    </citation>
    <scope>NUCLEOTIDE SEQUENCE [LARGE SCALE GENOMIC DNA]</scope>
    <source>
        <strain evidence="10 11">SY3</strain>
    </source>
</reference>
<evidence type="ECO:0000259" key="8">
    <source>
        <dbReference type="Pfam" id="PF01431"/>
    </source>
</evidence>
<dbReference type="GO" id="GO:0006508">
    <property type="term" value="P:proteolysis"/>
    <property type="evidence" value="ECO:0007669"/>
    <property type="project" value="UniProtKB-KW"/>
</dbReference>
<keyword evidence="2" id="KW-0645">Protease</keyword>
<proteinExistence type="predicted"/>
<evidence type="ECO:0000256" key="1">
    <source>
        <dbReference type="ARBA" id="ARBA00001947"/>
    </source>
</evidence>
<dbReference type="PROSITE" id="PS51885">
    <property type="entry name" value="NEPRILYSIN"/>
    <property type="match status" value="1"/>
</dbReference>
<dbReference type="Proteomes" id="UP000021369">
    <property type="component" value="Unassembled WGS sequence"/>
</dbReference>